<organism evidence="1 2">
    <name type="scientific">Candidatus Eisenbergiella merdavium</name>
    <dbReference type="NCBI Taxonomy" id="2838551"/>
    <lineage>
        <taxon>Bacteria</taxon>
        <taxon>Bacillati</taxon>
        <taxon>Bacillota</taxon>
        <taxon>Clostridia</taxon>
        <taxon>Lachnospirales</taxon>
        <taxon>Lachnospiraceae</taxon>
        <taxon>Eisenbergiella</taxon>
    </lineage>
</organism>
<evidence type="ECO:0008006" key="3">
    <source>
        <dbReference type="Google" id="ProtNLM"/>
    </source>
</evidence>
<gene>
    <name evidence="1" type="ORF">H9761_05420</name>
</gene>
<dbReference type="AlphaFoldDB" id="A0A9D2SQ06"/>
<proteinExistence type="predicted"/>
<reference evidence="1" key="2">
    <citation type="submission" date="2021-04" db="EMBL/GenBank/DDBJ databases">
        <authorList>
            <person name="Gilroy R."/>
        </authorList>
    </citation>
    <scope>NUCLEOTIDE SEQUENCE</scope>
    <source>
        <strain evidence="1">USAMLcec2-132</strain>
    </source>
</reference>
<accession>A0A9D2SQ06</accession>
<reference evidence="1" key="1">
    <citation type="journal article" date="2021" name="PeerJ">
        <title>Extensive microbial diversity within the chicken gut microbiome revealed by metagenomics and culture.</title>
        <authorList>
            <person name="Gilroy R."/>
            <person name="Ravi A."/>
            <person name="Getino M."/>
            <person name="Pursley I."/>
            <person name="Horton D.L."/>
            <person name="Alikhan N.F."/>
            <person name="Baker D."/>
            <person name="Gharbi K."/>
            <person name="Hall N."/>
            <person name="Watson M."/>
            <person name="Adriaenssens E.M."/>
            <person name="Foster-Nyarko E."/>
            <person name="Jarju S."/>
            <person name="Secka A."/>
            <person name="Antonio M."/>
            <person name="Oren A."/>
            <person name="Chaudhuri R.R."/>
            <person name="La Ragione R."/>
            <person name="Hildebrand F."/>
            <person name="Pallen M.J."/>
        </authorList>
    </citation>
    <scope>NUCLEOTIDE SEQUENCE</scope>
    <source>
        <strain evidence="1">USAMLcec2-132</strain>
    </source>
</reference>
<evidence type="ECO:0000313" key="1">
    <source>
        <dbReference type="EMBL" id="HJC23130.1"/>
    </source>
</evidence>
<sequence>MKWYEKWPYKQIGFEDLEQKDIKENMHECCIAFIDILGFKAMVNKNIEKVILALRYIKMFRDSFYKIPSRMGNPKQTEVVSEPDEEIDEYENLPKATMFSDSIVISKEIDEYFSFSDFIQFIAQLQFELLREGILLRGGIDIGLVYHDDYIS</sequence>
<evidence type="ECO:0000313" key="2">
    <source>
        <dbReference type="Proteomes" id="UP000823891"/>
    </source>
</evidence>
<comment type="caution">
    <text evidence="1">The sequence shown here is derived from an EMBL/GenBank/DDBJ whole genome shotgun (WGS) entry which is preliminary data.</text>
</comment>
<dbReference type="EMBL" id="DWWS01000021">
    <property type="protein sequence ID" value="HJC23130.1"/>
    <property type="molecule type" value="Genomic_DNA"/>
</dbReference>
<name>A0A9D2SQ06_9FIRM</name>
<protein>
    <recommendedName>
        <fullName evidence="3">Guanylate cyclase domain-containing protein</fullName>
    </recommendedName>
</protein>
<dbReference type="Proteomes" id="UP000823891">
    <property type="component" value="Unassembled WGS sequence"/>
</dbReference>